<name>A0A922IC52_DERFA</name>
<dbReference type="EMBL" id="ASGP02000001">
    <property type="protein sequence ID" value="KAH9525993.1"/>
    <property type="molecule type" value="Genomic_DNA"/>
</dbReference>
<keyword evidence="1" id="KW-0472">Membrane</keyword>
<keyword evidence="1" id="KW-0812">Transmembrane</keyword>
<evidence type="ECO:0000313" key="3">
    <source>
        <dbReference type="Proteomes" id="UP000790347"/>
    </source>
</evidence>
<keyword evidence="3" id="KW-1185">Reference proteome</keyword>
<proteinExistence type="predicted"/>
<reference evidence="2" key="1">
    <citation type="submission" date="2013-05" db="EMBL/GenBank/DDBJ databases">
        <authorList>
            <person name="Yim A.K.Y."/>
            <person name="Chan T.F."/>
            <person name="Ji K.M."/>
            <person name="Liu X.Y."/>
            <person name="Zhou J.W."/>
            <person name="Li R.Q."/>
            <person name="Yang K.Y."/>
            <person name="Li J."/>
            <person name="Li M."/>
            <person name="Law P.T.W."/>
            <person name="Wu Y.L."/>
            <person name="Cai Z.L."/>
            <person name="Qin H."/>
            <person name="Bao Y."/>
            <person name="Leung R.K.K."/>
            <person name="Ng P.K.S."/>
            <person name="Zou J."/>
            <person name="Zhong X.J."/>
            <person name="Ran P.X."/>
            <person name="Zhong N.S."/>
            <person name="Liu Z.G."/>
            <person name="Tsui S.K.W."/>
        </authorList>
    </citation>
    <scope>NUCLEOTIDE SEQUENCE</scope>
    <source>
        <strain evidence="2">Derf</strain>
        <tissue evidence="2">Whole organism</tissue>
    </source>
</reference>
<evidence type="ECO:0000313" key="2">
    <source>
        <dbReference type="EMBL" id="KAH9525993.1"/>
    </source>
</evidence>
<dbReference type="Proteomes" id="UP000790347">
    <property type="component" value="Unassembled WGS sequence"/>
</dbReference>
<protein>
    <submittedName>
        <fullName evidence="2">Uncharacterized protein</fullName>
    </submittedName>
</protein>
<comment type="caution">
    <text evidence="2">The sequence shown here is derived from an EMBL/GenBank/DDBJ whole genome shotgun (WGS) entry which is preliminary data.</text>
</comment>
<sequence>MPKAPDHWIVIIVVDSMVLVNLVYHIVIVNPMVLIVLNHYY</sequence>
<feature type="transmembrane region" description="Helical" evidence="1">
    <location>
        <begin position="7"/>
        <end position="37"/>
    </location>
</feature>
<gene>
    <name evidence="2" type="ORF">DERF_000113</name>
</gene>
<dbReference type="AlphaFoldDB" id="A0A922IC52"/>
<keyword evidence="1" id="KW-1133">Transmembrane helix</keyword>
<accession>A0A922IC52</accession>
<reference evidence="2" key="2">
    <citation type="journal article" date="2022" name="Res Sq">
        <title>Comparative Genomics Reveals Insights into the Divergent Evolution of Astigmatic Mites and Household Pest Adaptations.</title>
        <authorList>
            <person name="Xiong Q."/>
            <person name="Wan A.T.-Y."/>
            <person name="Liu X.-Y."/>
            <person name="Fung C.S.-H."/>
            <person name="Xiao X."/>
            <person name="Malainual N."/>
            <person name="Hou J."/>
            <person name="Wang L."/>
            <person name="Wang M."/>
            <person name="Yang K."/>
            <person name="Cui Y."/>
            <person name="Leung E."/>
            <person name="Nong W."/>
            <person name="Shin S.-K."/>
            <person name="Au S."/>
            <person name="Jeong K.Y."/>
            <person name="Chew F.T."/>
            <person name="Hui J."/>
            <person name="Leung T.F."/>
            <person name="Tungtrongchitr A."/>
            <person name="Zhong N."/>
            <person name="Liu Z."/>
            <person name="Tsui S."/>
        </authorList>
    </citation>
    <scope>NUCLEOTIDE SEQUENCE</scope>
    <source>
        <strain evidence="2">Derf</strain>
        <tissue evidence="2">Whole organism</tissue>
    </source>
</reference>
<evidence type="ECO:0000256" key="1">
    <source>
        <dbReference type="SAM" id="Phobius"/>
    </source>
</evidence>
<organism evidence="2 3">
    <name type="scientific">Dermatophagoides farinae</name>
    <name type="common">American house dust mite</name>
    <dbReference type="NCBI Taxonomy" id="6954"/>
    <lineage>
        <taxon>Eukaryota</taxon>
        <taxon>Metazoa</taxon>
        <taxon>Ecdysozoa</taxon>
        <taxon>Arthropoda</taxon>
        <taxon>Chelicerata</taxon>
        <taxon>Arachnida</taxon>
        <taxon>Acari</taxon>
        <taxon>Acariformes</taxon>
        <taxon>Sarcoptiformes</taxon>
        <taxon>Astigmata</taxon>
        <taxon>Psoroptidia</taxon>
        <taxon>Analgoidea</taxon>
        <taxon>Pyroglyphidae</taxon>
        <taxon>Dermatophagoidinae</taxon>
        <taxon>Dermatophagoides</taxon>
    </lineage>
</organism>